<keyword evidence="2" id="KW-1185">Reference proteome</keyword>
<dbReference type="SUPFAM" id="SSF55418">
    <property type="entry name" value="eIF4e-like"/>
    <property type="match status" value="1"/>
</dbReference>
<dbReference type="OrthoDB" id="6434934at2759"/>
<dbReference type="Gene3D" id="3.30.760.10">
    <property type="entry name" value="RNA Cap, Translation Initiation Factor Eif4e"/>
    <property type="match status" value="1"/>
</dbReference>
<name>A0A087TDD2_STEMI</name>
<dbReference type="AlphaFoldDB" id="A0A087TDD2"/>
<reference evidence="1 2" key="1">
    <citation type="submission" date="2013-11" db="EMBL/GenBank/DDBJ databases">
        <title>Genome sequencing of Stegodyphus mimosarum.</title>
        <authorList>
            <person name="Bechsgaard J."/>
        </authorList>
    </citation>
    <scope>NUCLEOTIDE SEQUENCE [LARGE SCALE GENOMIC DNA]</scope>
</reference>
<dbReference type="InterPro" id="IPR023398">
    <property type="entry name" value="TIF_eIF4e-like"/>
</dbReference>
<evidence type="ECO:0000313" key="1">
    <source>
        <dbReference type="EMBL" id="KFM63121.1"/>
    </source>
</evidence>
<proteinExistence type="predicted"/>
<accession>A0A087TDD2</accession>
<protein>
    <submittedName>
        <fullName evidence="1">Uncharacterized protein</fullName>
    </submittedName>
</protein>
<dbReference type="EMBL" id="KK114710">
    <property type="protein sequence ID" value="KFM63121.1"/>
    <property type="molecule type" value="Genomic_DNA"/>
</dbReference>
<dbReference type="Proteomes" id="UP000054359">
    <property type="component" value="Unassembled WGS sequence"/>
</dbReference>
<organism evidence="1 2">
    <name type="scientific">Stegodyphus mimosarum</name>
    <name type="common">African social velvet spider</name>
    <dbReference type="NCBI Taxonomy" id="407821"/>
    <lineage>
        <taxon>Eukaryota</taxon>
        <taxon>Metazoa</taxon>
        <taxon>Ecdysozoa</taxon>
        <taxon>Arthropoda</taxon>
        <taxon>Chelicerata</taxon>
        <taxon>Arachnida</taxon>
        <taxon>Araneae</taxon>
        <taxon>Araneomorphae</taxon>
        <taxon>Entelegynae</taxon>
        <taxon>Eresoidea</taxon>
        <taxon>Eresidae</taxon>
        <taxon>Stegodyphus</taxon>
    </lineage>
</organism>
<evidence type="ECO:0000313" key="2">
    <source>
        <dbReference type="Proteomes" id="UP000054359"/>
    </source>
</evidence>
<feature type="non-terminal residue" evidence="1">
    <location>
        <position position="117"/>
    </location>
</feature>
<sequence length="117" mass="13294">MEIDETKVGKWLLFHDDQKKGQTTSLTDHDRVWQNIESLVLNNYQNTGIIGAKASTAWEGGYCARKNKKGVICCYVADYANKLEVKKAADAIRQVLHLSHPIYFKTDELHLKVCTVI</sequence>
<gene>
    <name evidence="1" type="ORF">X975_09316</name>
</gene>
<dbReference type="Pfam" id="PF08939">
    <property type="entry name" value="Bles03"/>
    <property type="match status" value="1"/>
</dbReference>
<dbReference type="InterPro" id="IPR015034">
    <property type="entry name" value="Bles03"/>
</dbReference>